<dbReference type="PATRIC" id="fig|1268072.3.peg.4663"/>
<dbReference type="InterPro" id="IPR000462">
    <property type="entry name" value="CDP-OH_P_trans"/>
</dbReference>
<evidence type="ECO:0008006" key="6">
    <source>
        <dbReference type="Google" id="ProtNLM"/>
    </source>
</evidence>
<dbReference type="GO" id="GO:0016020">
    <property type="term" value="C:membrane"/>
    <property type="evidence" value="ECO:0007669"/>
    <property type="project" value="InterPro"/>
</dbReference>
<protein>
    <recommendedName>
        <fullName evidence="6">CDP-diacylglycerol--glycerol-3-phosphate 3-phosphatidyltransferase</fullName>
    </recommendedName>
</protein>
<sequence>MILVLSLLAVKPLSAAFYVIYAVCGLSDMVDGWIARKTGTTSRLGEKLDSLADLIMTGVLFIRLYPLIDPPAEIIVWVVCIGLIRLVSMAVTLKKYNTFAILHTYGNKITGMLLFLFPFPLPYIHSAVLMSILCAAASLSAIEELIIHLTSDKLEGNRKSLFTK</sequence>
<dbReference type="eggNOG" id="COG0558">
    <property type="taxonomic scope" value="Bacteria"/>
</dbReference>
<dbReference type="HOGENOM" id="CLU_115797_1_0_9"/>
<keyword evidence="3" id="KW-1133">Transmembrane helix</keyword>
<dbReference type="STRING" id="1268072.PSAB_22615"/>
<feature type="transmembrane region" description="Helical" evidence="3">
    <location>
        <begin position="12"/>
        <end position="30"/>
    </location>
</feature>
<reference evidence="4 5" key="1">
    <citation type="journal article" date="2014" name="PLoS Genet.">
        <title>Comparative Genomic Analysis of N2-Fixing and Non-N2-Fixing Paenibacillus spp.: Organization, Evolution and Expression of the Nitrogen Fixation Genes.</title>
        <authorList>
            <person name="Xie J.B."/>
            <person name="Du Z."/>
            <person name="Bai L."/>
            <person name="Tian C."/>
            <person name="Zhang Y."/>
            <person name="Xie J.Y."/>
            <person name="Wang T."/>
            <person name="Liu X."/>
            <person name="Chen X."/>
            <person name="Cheng Q."/>
            <person name="Chen S."/>
            <person name="Li J."/>
        </authorList>
    </citation>
    <scope>NUCLEOTIDE SEQUENCE [LARGE SCALE GENOMIC DNA]</scope>
    <source>
        <strain evidence="4 5">T27</strain>
    </source>
</reference>
<dbReference type="InterPro" id="IPR048254">
    <property type="entry name" value="CDP_ALCOHOL_P_TRANSF_CS"/>
</dbReference>
<name>X4ZSI2_9BACL</name>
<evidence type="ECO:0000313" key="5">
    <source>
        <dbReference type="Proteomes" id="UP000019772"/>
    </source>
</evidence>
<feature type="transmembrane region" description="Helical" evidence="3">
    <location>
        <begin position="74"/>
        <end position="93"/>
    </location>
</feature>
<dbReference type="PROSITE" id="PS00379">
    <property type="entry name" value="CDP_ALCOHOL_P_TRANSF"/>
    <property type="match status" value="1"/>
</dbReference>
<dbReference type="InterPro" id="IPR043130">
    <property type="entry name" value="CDP-OH_PTrfase_TM_dom"/>
</dbReference>
<keyword evidence="3" id="KW-0472">Membrane</keyword>
<keyword evidence="3" id="KW-0812">Transmembrane</keyword>
<dbReference type="Gene3D" id="1.20.120.1760">
    <property type="match status" value="1"/>
</dbReference>
<evidence type="ECO:0000256" key="1">
    <source>
        <dbReference type="ARBA" id="ARBA00022679"/>
    </source>
</evidence>
<gene>
    <name evidence="4" type="ORF">PSAB_22615</name>
</gene>
<evidence type="ECO:0000256" key="3">
    <source>
        <dbReference type="SAM" id="Phobius"/>
    </source>
</evidence>
<dbReference type="EMBL" id="CP004078">
    <property type="protein sequence ID" value="AHV99410.1"/>
    <property type="molecule type" value="Genomic_DNA"/>
</dbReference>
<dbReference type="AlphaFoldDB" id="X4ZSI2"/>
<feature type="transmembrane region" description="Helical" evidence="3">
    <location>
        <begin position="51"/>
        <end position="68"/>
    </location>
</feature>
<accession>X4ZSI2</accession>
<dbReference type="GO" id="GO:0008654">
    <property type="term" value="P:phospholipid biosynthetic process"/>
    <property type="evidence" value="ECO:0007669"/>
    <property type="project" value="InterPro"/>
</dbReference>
<evidence type="ECO:0000313" key="4">
    <source>
        <dbReference type="EMBL" id="AHV99410.1"/>
    </source>
</evidence>
<keyword evidence="5" id="KW-1185">Reference proteome</keyword>
<organism evidence="4 5">
    <name type="scientific">Paenibacillus sabinae T27</name>
    <dbReference type="NCBI Taxonomy" id="1268072"/>
    <lineage>
        <taxon>Bacteria</taxon>
        <taxon>Bacillati</taxon>
        <taxon>Bacillota</taxon>
        <taxon>Bacilli</taxon>
        <taxon>Bacillales</taxon>
        <taxon>Paenibacillaceae</taxon>
        <taxon>Paenibacillus</taxon>
    </lineage>
</organism>
<evidence type="ECO:0000256" key="2">
    <source>
        <dbReference type="RuleBase" id="RU003750"/>
    </source>
</evidence>
<dbReference type="Proteomes" id="UP000019772">
    <property type="component" value="Chromosome"/>
</dbReference>
<dbReference type="GO" id="GO:0016780">
    <property type="term" value="F:phosphotransferase activity, for other substituted phosphate groups"/>
    <property type="evidence" value="ECO:0007669"/>
    <property type="project" value="InterPro"/>
</dbReference>
<proteinExistence type="inferred from homology"/>
<comment type="similarity">
    <text evidence="2">Belongs to the CDP-alcohol phosphatidyltransferase class-I family.</text>
</comment>
<keyword evidence="1 2" id="KW-0808">Transferase</keyword>
<dbReference type="KEGG" id="psab:PSAB_22615"/>
<dbReference type="Pfam" id="PF01066">
    <property type="entry name" value="CDP-OH_P_transf"/>
    <property type="match status" value="1"/>
</dbReference>